<accession>A0A0B6AIX6</accession>
<dbReference type="PANTHER" id="PTHR33452:SF1">
    <property type="entry name" value="INNER MEMBRANE PROTEIN YPHA-RELATED"/>
    <property type="match status" value="1"/>
</dbReference>
<reference evidence="7 8" key="1">
    <citation type="journal article" date="2015" name="Genome Announc.">
        <title>Complete genome sequences for 35 biothreat assay-relevant bacillus species.</title>
        <authorList>
            <person name="Johnson S.L."/>
            <person name="Daligault H.E."/>
            <person name="Davenport K.W."/>
            <person name="Jaissle J."/>
            <person name="Frey K.G."/>
            <person name="Ladner J.T."/>
            <person name="Broomall S.M."/>
            <person name="Bishop-Lilly K.A."/>
            <person name="Bruce D.C."/>
            <person name="Gibbons H.S."/>
            <person name="Coyne S.R."/>
            <person name="Lo C.C."/>
            <person name="Meincke L."/>
            <person name="Munk A.C."/>
            <person name="Koroleva G.I."/>
            <person name="Rosenzweig C.N."/>
            <person name="Palacios G.F."/>
            <person name="Redden C.L."/>
            <person name="Minogue T.D."/>
            <person name="Chain P.S."/>
        </authorList>
    </citation>
    <scope>NUCLEOTIDE SEQUENCE [LARGE SCALE GENOMIC DNA]</scope>
    <source>
        <strain evidence="8">ATCC 14581 / DSM 32 / JCM 2506 / NBRC 15308 / NCIMB 9376 / NCTC 10342 / NRRL B-14308 / VKM B-512</strain>
    </source>
</reference>
<evidence type="ECO:0000256" key="1">
    <source>
        <dbReference type="ARBA" id="ARBA00004651"/>
    </source>
</evidence>
<evidence type="ECO:0000313" key="7">
    <source>
        <dbReference type="EMBL" id="AJI24845.1"/>
    </source>
</evidence>
<dbReference type="RefSeq" id="WP_013058570.1">
    <property type="nucleotide sequence ID" value="NZ_BCVB01000001.1"/>
</dbReference>
<dbReference type="GO" id="GO:0005886">
    <property type="term" value="C:plasma membrane"/>
    <property type="evidence" value="ECO:0007669"/>
    <property type="project" value="UniProtKB-SubCell"/>
</dbReference>
<comment type="subcellular location">
    <subcellularLocation>
        <location evidence="1">Cell membrane</location>
        <topology evidence="1">Multi-pass membrane protein</topology>
    </subcellularLocation>
</comment>
<dbReference type="Proteomes" id="UP000031829">
    <property type="component" value="Chromosome"/>
</dbReference>
<name>A0A0B6AIX6_PRIM2</name>
<protein>
    <submittedName>
        <fullName evidence="7">TQO small subunit DoxD family protein</fullName>
    </submittedName>
</protein>
<dbReference type="HOGENOM" id="CLU_058421_3_2_9"/>
<dbReference type="EMBL" id="CP009920">
    <property type="protein sequence ID" value="AJI24845.1"/>
    <property type="molecule type" value="Genomic_DNA"/>
</dbReference>
<evidence type="ECO:0000256" key="3">
    <source>
        <dbReference type="ARBA" id="ARBA00022475"/>
    </source>
</evidence>
<dbReference type="PANTHER" id="PTHR33452">
    <property type="entry name" value="OXIDOREDUCTASE CATD-RELATED"/>
    <property type="match status" value="1"/>
</dbReference>
<organism evidence="7 8">
    <name type="scientific">Priestia megaterium (strain ATCC 14581 / DSM 32 / CCUG 1817 / JCM 2506 / NBRC 15308 / NCIMB 9376 / NCTC 10342 / NRRL B-14308 / VKM B-512 / Ford 19)</name>
    <name type="common">Bacillus megaterium</name>
    <dbReference type="NCBI Taxonomy" id="1348623"/>
    <lineage>
        <taxon>Bacteria</taxon>
        <taxon>Bacillati</taxon>
        <taxon>Bacillota</taxon>
        <taxon>Bacilli</taxon>
        <taxon>Bacillales</taxon>
        <taxon>Bacillaceae</taxon>
        <taxon>Priestia</taxon>
    </lineage>
</organism>
<dbReference type="InterPro" id="IPR051907">
    <property type="entry name" value="DoxX-like_oxidoreductase"/>
</dbReference>
<evidence type="ECO:0000256" key="2">
    <source>
        <dbReference type="ARBA" id="ARBA00006679"/>
    </source>
</evidence>
<keyword evidence="5" id="KW-1133">Transmembrane helix</keyword>
<evidence type="ECO:0000313" key="8">
    <source>
        <dbReference type="Proteomes" id="UP000031829"/>
    </source>
</evidence>
<keyword evidence="4" id="KW-0812">Transmembrane</keyword>
<evidence type="ECO:0000256" key="6">
    <source>
        <dbReference type="ARBA" id="ARBA00023136"/>
    </source>
</evidence>
<dbReference type="GeneID" id="93644283"/>
<dbReference type="Pfam" id="PF07681">
    <property type="entry name" value="DoxX"/>
    <property type="match status" value="1"/>
</dbReference>
<dbReference type="KEGG" id="bmeg:BG04_799"/>
<gene>
    <name evidence="7" type="ORF">BG04_799</name>
</gene>
<comment type="similarity">
    <text evidence="2">Belongs to the DoxX family.</text>
</comment>
<keyword evidence="6" id="KW-0472">Membrane</keyword>
<proteinExistence type="inferred from homology"/>
<sequence>MKSYQLGTFLLRLMLGLTFFIHGLGKFQSGIDNTVGFFHSMGIPAFFAYAVAVIEFVGGAAMILGFQTRLIGVLFAIVMIGAIFTAKSGAGFTGGYELEVALFVVSLHMILAGSGAYALDNRLQKPEEHYS</sequence>
<dbReference type="InterPro" id="IPR032808">
    <property type="entry name" value="DoxX"/>
</dbReference>
<evidence type="ECO:0000256" key="5">
    <source>
        <dbReference type="ARBA" id="ARBA00022989"/>
    </source>
</evidence>
<dbReference type="AlphaFoldDB" id="A0A0B6AIX6"/>
<keyword evidence="3" id="KW-1003">Cell membrane</keyword>
<evidence type="ECO:0000256" key="4">
    <source>
        <dbReference type="ARBA" id="ARBA00022692"/>
    </source>
</evidence>